<keyword evidence="4" id="KW-1003">Cell membrane</keyword>
<dbReference type="PANTHER" id="PTHR30489">
    <property type="entry name" value="LIPOPROTEIN-RELEASING SYSTEM TRANSMEMBRANE PROTEIN LOLE"/>
    <property type="match status" value="1"/>
</dbReference>
<gene>
    <name evidence="11" type="ORF">SAMN06297229_1476</name>
</gene>
<dbReference type="InterPro" id="IPR011925">
    <property type="entry name" value="LolCE_TM"/>
</dbReference>
<dbReference type="GO" id="GO:0042953">
    <property type="term" value="P:lipoprotein transport"/>
    <property type="evidence" value="ECO:0007669"/>
    <property type="project" value="InterPro"/>
</dbReference>
<dbReference type="GO" id="GO:0098797">
    <property type="term" value="C:plasma membrane protein complex"/>
    <property type="evidence" value="ECO:0007669"/>
    <property type="project" value="TreeGrafter"/>
</dbReference>
<comment type="similarity">
    <text evidence="2">Belongs to the ABC-4 integral membrane protein family. LolC/E subfamily.</text>
</comment>
<dbReference type="RefSeq" id="WP_086434541.1">
    <property type="nucleotide sequence ID" value="NZ_FXWH01000001.1"/>
</dbReference>
<feature type="transmembrane region" description="Helical" evidence="8">
    <location>
        <begin position="381"/>
        <end position="401"/>
    </location>
</feature>
<keyword evidence="6 8" id="KW-1133">Transmembrane helix</keyword>
<evidence type="ECO:0000313" key="11">
    <source>
        <dbReference type="EMBL" id="SMQ66247.1"/>
    </source>
</evidence>
<dbReference type="InterPro" id="IPR025857">
    <property type="entry name" value="MacB_PCD"/>
</dbReference>
<dbReference type="Proteomes" id="UP000194450">
    <property type="component" value="Unassembled WGS sequence"/>
</dbReference>
<dbReference type="GO" id="GO:0044874">
    <property type="term" value="P:lipoprotein localization to outer membrane"/>
    <property type="evidence" value="ECO:0007669"/>
    <property type="project" value="TreeGrafter"/>
</dbReference>
<name>A0A1Y6EUL5_9GAMM</name>
<evidence type="ECO:0000256" key="5">
    <source>
        <dbReference type="ARBA" id="ARBA00022692"/>
    </source>
</evidence>
<keyword evidence="12" id="KW-1185">Reference proteome</keyword>
<evidence type="ECO:0000256" key="6">
    <source>
        <dbReference type="ARBA" id="ARBA00022989"/>
    </source>
</evidence>
<accession>A0A1Y6EUL5</accession>
<organism evidence="11 12">
    <name type="scientific">Pseudidiomarina planktonica</name>
    <dbReference type="NCBI Taxonomy" id="1323738"/>
    <lineage>
        <taxon>Bacteria</taxon>
        <taxon>Pseudomonadati</taxon>
        <taxon>Pseudomonadota</taxon>
        <taxon>Gammaproteobacteria</taxon>
        <taxon>Alteromonadales</taxon>
        <taxon>Idiomarinaceae</taxon>
        <taxon>Pseudidiomarina</taxon>
    </lineage>
</organism>
<reference evidence="12" key="1">
    <citation type="submission" date="2017-04" db="EMBL/GenBank/DDBJ databases">
        <authorList>
            <person name="Varghese N."/>
            <person name="Submissions S."/>
        </authorList>
    </citation>
    <scope>NUCLEOTIDE SEQUENCE [LARGE SCALE GENOMIC DNA]</scope>
</reference>
<feature type="transmembrane region" description="Helical" evidence="8">
    <location>
        <begin position="26"/>
        <end position="48"/>
    </location>
</feature>
<keyword evidence="7 8" id="KW-0472">Membrane</keyword>
<evidence type="ECO:0000256" key="8">
    <source>
        <dbReference type="SAM" id="Phobius"/>
    </source>
</evidence>
<dbReference type="InterPro" id="IPR003838">
    <property type="entry name" value="ABC3_permease_C"/>
</dbReference>
<dbReference type="Pfam" id="PF12704">
    <property type="entry name" value="MacB_PCD"/>
    <property type="match status" value="1"/>
</dbReference>
<feature type="transmembrane region" description="Helical" evidence="8">
    <location>
        <begin position="323"/>
        <end position="349"/>
    </location>
</feature>
<evidence type="ECO:0000256" key="7">
    <source>
        <dbReference type="ARBA" id="ARBA00023136"/>
    </source>
</evidence>
<evidence type="ECO:0000256" key="4">
    <source>
        <dbReference type="ARBA" id="ARBA00022475"/>
    </source>
</evidence>
<dbReference type="NCBIfam" id="TIGR02212">
    <property type="entry name" value="lolCE"/>
    <property type="match status" value="1"/>
</dbReference>
<protein>
    <submittedName>
        <fullName evidence="11">Lipoprotein-releasing system permease protein</fullName>
    </submittedName>
</protein>
<evidence type="ECO:0000256" key="3">
    <source>
        <dbReference type="ARBA" id="ARBA00022448"/>
    </source>
</evidence>
<evidence type="ECO:0000256" key="2">
    <source>
        <dbReference type="ARBA" id="ARBA00005236"/>
    </source>
</evidence>
<dbReference type="Pfam" id="PF02687">
    <property type="entry name" value="FtsX"/>
    <property type="match status" value="1"/>
</dbReference>
<dbReference type="EMBL" id="FXWH01000001">
    <property type="protein sequence ID" value="SMQ66247.1"/>
    <property type="molecule type" value="Genomic_DNA"/>
</dbReference>
<dbReference type="AlphaFoldDB" id="A0A1Y6EUL5"/>
<evidence type="ECO:0000259" key="9">
    <source>
        <dbReference type="Pfam" id="PF02687"/>
    </source>
</evidence>
<proteinExistence type="inferred from homology"/>
<dbReference type="OrthoDB" id="9808461at2"/>
<keyword evidence="5 8" id="KW-0812">Transmembrane</keyword>
<feature type="domain" description="MacB-like periplasmic core" evidence="10">
    <location>
        <begin position="30"/>
        <end position="245"/>
    </location>
</feature>
<keyword evidence="11" id="KW-0449">Lipoprotein</keyword>
<dbReference type="InterPro" id="IPR051447">
    <property type="entry name" value="Lipoprotein-release_system"/>
</dbReference>
<comment type="subcellular location">
    <subcellularLocation>
        <location evidence="1">Cell membrane</location>
        <topology evidence="1">Multi-pass membrane protein</topology>
    </subcellularLocation>
</comment>
<sequence length="415" mass="45018">MFQPLALFIGLRYSRSRKGSAFTGFINRFALAGIALGVMALIVVTSVMNGFENELKKRILGVVPQLTVSTSTSDGINNWQQLADSLPQYEGVIAIEPYVLTQGVVQGSNQIKPVAMQGYYPDRADSSMRLEEHIVAGNLTTLVEGDYGVFIGRSLAYDLGLVPGDTIRLLAAAGGVFTPLGLMPAQRRFEVLGLFEMESEVDSQMVVVNGVDLARLLRLDKNAVSGLRFYFEDPFMAAEVGQQLQQHLASTAATANLQVTNWRSRYGQLFTAVAMEKRMMWMMLALVIAVAAFNIVSGLMLVIQDKRRDIAILQTMGTRDSVIYRIFVVQGLFNGVVGALLGLAGGLLVATYLNEIVTAVGIDLTMISGQGLPVLMQPVQISTIVVSAILLALLATLYPAARAARTQPSEALRYD</sequence>
<dbReference type="PANTHER" id="PTHR30489:SF8">
    <property type="entry name" value="LIPOPROTEIN-RELEASING SYSTEM TRANSMEMBRANE PROTEIN LOLC"/>
    <property type="match status" value="1"/>
</dbReference>
<evidence type="ECO:0000313" key="12">
    <source>
        <dbReference type="Proteomes" id="UP000194450"/>
    </source>
</evidence>
<evidence type="ECO:0000256" key="1">
    <source>
        <dbReference type="ARBA" id="ARBA00004651"/>
    </source>
</evidence>
<feature type="domain" description="ABC3 transporter permease C-terminal" evidence="9">
    <location>
        <begin position="282"/>
        <end position="408"/>
    </location>
</feature>
<keyword evidence="3" id="KW-0813">Transport</keyword>
<feature type="transmembrane region" description="Helical" evidence="8">
    <location>
        <begin position="281"/>
        <end position="303"/>
    </location>
</feature>
<evidence type="ECO:0000259" key="10">
    <source>
        <dbReference type="Pfam" id="PF12704"/>
    </source>
</evidence>